<dbReference type="GO" id="GO:0003735">
    <property type="term" value="F:structural constituent of ribosome"/>
    <property type="evidence" value="ECO:0007669"/>
    <property type="project" value="InterPro"/>
</dbReference>
<organism evidence="7 8">
    <name type="scientific">Megalodesulfovibrio gigas (strain ATCC 19364 / DSM 1382 / NCIMB 9332 / VKM B-1759)</name>
    <name type="common">Desulfovibrio gigas</name>
    <dbReference type="NCBI Taxonomy" id="1121448"/>
    <lineage>
        <taxon>Bacteria</taxon>
        <taxon>Pseudomonadati</taxon>
        <taxon>Thermodesulfobacteriota</taxon>
        <taxon>Desulfovibrionia</taxon>
        <taxon>Desulfovibrionales</taxon>
        <taxon>Desulfovibrionaceae</taxon>
        <taxon>Megalodesulfovibrio</taxon>
    </lineage>
</organism>
<evidence type="ECO:0000256" key="6">
    <source>
        <dbReference type="HAMAP-Rule" id="MF_00360"/>
    </source>
</evidence>
<evidence type="ECO:0000256" key="2">
    <source>
        <dbReference type="ARBA" id="ARBA00022980"/>
    </source>
</evidence>
<gene>
    <name evidence="6 7" type="primary">rpsF</name>
    <name evidence="7" type="ORF">DGI_2615</name>
</gene>
<dbReference type="eggNOG" id="COG0360">
    <property type="taxonomic scope" value="Bacteria"/>
</dbReference>
<dbReference type="Gene3D" id="3.30.70.60">
    <property type="match status" value="1"/>
</dbReference>
<dbReference type="GO" id="GO:1990904">
    <property type="term" value="C:ribonucleoprotein complex"/>
    <property type="evidence" value="ECO:0007669"/>
    <property type="project" value="UniProtKB-KW"/>
</dbReference>
<dbReference type="InterPro" id="IPR020814">
    <property type="entry name" value="Ribosomal_S6_plastid/chlpt"/>
</dbReference>
<dbReference type="GO" id="GO:0070181">
    <property type="term" value="F:small ribosomal subunit rRNA binding"/>
    <property type="evidence" value="ECO:0007669"/>
    <property type="project" value="TreeGrafter"/>
</dbReference>
<dbReference type="InterPro" id="IPR035980">
    <property type="entry name" value="Ribosomal_bS6_sf"/>
</dbReference>
<dbReference type="GO" id="GO:0005737">
    <property type="term" value="C:cytoplasm"/>
    <property type="evidence" value="ECO:0007669"/>
    <property type="project" value="UniProtKB-ARBA"/>
</dbReference>
<proteinExistence type="inferred from homology"/>
<dbReference type="CDD" id="cd00473">
    <property type="entry name" value="bS6"/>
    <property type="match status" value="1"/>
</dbReference>
<dbReference type="STRING" id="1121448.DGI_2615"/>
<reference evidence="7 8" key="1">
    <citation type="journal article" date="2013" name="J. Bacteriol.">
        <title>Roles of HynAB and Ech, the only two hydrogenases found in the model sulfate reducer Desulfovibrio gigas.</title>
        <authorList>
            <person name="Morais-Silva F.O."/>
            <person name="Santos C.I."/>
            <person name="Rodrigues R."/>
            <person name="Pereira I.A."/>
            <person name="Rodrigues-Pousada C."/>
        </authorList>
    </citation>
    <scope>NUCLEOTIDE SEQUENCE [LARGE SCALE GENOMIC DNA]</scope>
    <source>
        <strain evidence="8">ATCC 19364 / DSM 1382 / NCIMB 9332 / VKM B-1759</strain>
    </source>
</reference>
<evidence type="ECO:0000256" key="1">
    <source>
        <dbReference type="ARBA" id="ARBA00009512"/>
    </source>
</evidence>
<dbReference type="PANTHER" id="PTHR21011:SF1">
    <property type="entry name" value="SMALL RIBOSOMAL SUBUNIT PROTEIN BS6M"/>
    <property type="match status" value="1"/>
</dbReference>
<dbReference type="InterPro" id="IPR014717">
    <property type="entry name" value="Transl_elong_EF1B/ribsomal_bS6"/>
</dbReference>
<keyword evidence="8" id="KW-1185">Reference proteome</keyword>
<dbReference type="HOGENOM" id="CLU_113441_5_1_7"/>
<dbReference type="Pfam" id="PF01250">
    <property type="entry name" value="Ribosomal_S6"/>
    <property type="match status" value="1"/>
</dbReference>
<dbReference type="InterPro" id="IPR000529">
    <property type="entry name" value="Ribosomal_bS6"/>
</dbReference>
<keyword evidence="2 6" id="KW-0689">Ribosomal protein</keyword>
<comment type="similarity">
    <text evidence="1 6">Belongs to the bacterial ribosomal protein bS6 family.</text>
</comment>
<dbReference type="AlphaFoldDB" id="T2GDZ5"/>
<dbReference type="PATRIC" id="fig|1121448.10.peg.2566"/>
<keyword evidence="6" id="KW-0699">rRNA-binding</keyword>
<evidence type="ECO:0000313" key="7">
    <source>
        <dbReference type="EMBL" id="AGW14346.1"/>
    </source>
</evidence>
<evidence type="ECO:0000256" key="5">
    <source>
        <dbReference type="ARBA" id="ARBA00035294"/>
    </source>
</evidence>
<dbReference type="NCBIfam" id="TIGR00166">
    <property type="entry name" value="S6"/>
    <property type="match status" value="1"/>
</dbReference>
<evidence type="ECO:0000313" key="8">
    <source>
        <dbReference type="Proteomes" id="UP000016587"/>
    </source>
</evidence>
<comment type="function">
    <text evidence="4 6">Binds together with bS18 to 16S ribosomal RNA.</text>
</comment>
<dbReference type="Proteomes" id="UP000016587">
    <property type="component" value="Chromosome"/>
</dbReference>
<evidence type="ECO:0000256" key="4">
    <source>
        <dbReference type="ARBA" id="ARBA00035104"/>
    </source>
</evidence>
<dbReference type="GO" id="GO:0005840">
    <property type="term" value="C:ribosome"/>
    <property type="evidence" value="ECO:0007669"/>
    <property type="project" value="UniProtKB-KW"/>
</dbReference>
<sequence>MRKYENLLLFSPELGTDELAPIVENLKAVLEREGGTIATIDDWGMKELAYPVRKFFRGHYVRLEFNAPASAIAELERIIRITDGIMKFVTVKLDEHEEAAPAAAAASEEASE</sequence>
<dbReference type="SUPFAM" id="SSF54995">
    <property type="entry name" value="Ribosomal protein S6"/>
    <property type="match status" value="1"/>
</dbReference>
<protein>
    <recommendedName>
        <fullName evidence="5 6">Small ribosomal subunit protein bS6</fullName>
    </recommendedName>
</protein>
<keyword evidence="3 6" id="KW-0687">Ribonucleoprotein</keyword>
<dbReference type="KEGG" id="dgg:DGI_2615"/>
<accession>T2GDZ5</accession>
<dbReference type="HAMAP" id="MF_00360">
    <property type="entry name" value="Ribosomal_bS6"/>
    <property type="match status" value="1"/>
</dbReference>
<reference evidence="8" key="2">
    <citation type="submission" date="2013-07" db="EMBL/GenBank/DDBJ databases">
        <authorList>
            <person name="Morais-Silva F.O."/>
            <person name="Rezende A.M."/>
            <person name="Pimentel C."/>
            <person name="Resende D.M."/>
            <person name="Santos C.I."/>
            <person name="Clemente C."/>
            <person name="de Oliveira L.M."/>
            <person name="da Silva S.M."/>
            <person name="Costa D.A."/>
            <person name="Varela-Raposo A."/>
            <person name="Horacio E.C.A."/>
            <person name="Matos M."/>
            <person name="Flores O."/>
            <person name="Ruiz J.C."/>
            <person name="Rodrigues-Pousada C."/>
        </authorList>
    </citation>
    <scope>NUCLEOTIDE SEQUENCE [LARGE SCALE GENOMIC DNA]</scope>
    <source>
        <strain evidence="8">ATCC 19364 / DSM 1382 / NCIMB 9332 / VKM B-1759</strain>
    </source>
</reference>
<keyword evidence="6" id="KW-0694">RNA-binding</keyword>
<dbReference type="OrthoDB" id="9812702at2"/>
<evidence type="ECO:0000256" key="3">
    <source>
        <dbReference type="ARBA" id="ARBA00023274"/>
    </source>
</evidence>
<name>T2GDZ5_MEGG1</name>
<dbReference type="GO" id="GO:0006412">
    <property type="term" value="P:translation"/>
    <property type="evidence" value="ECO:0007669"/>
    <property type="project" value="UniProtKB-UniRule"/>
</dbReference>
<dbReference type="RefSeq" id="WP_021761357.1">
    <property type="nucleotide sequence ID" value="NC_022444.1"/>
</dbReference>
<dbReference type="EMBL" id="CP006585">
    <property type="protein sequence ID" value="AGW14346.1"/>
    <property type="molecule type" value="Genomic_DNA"/>
</dbReference>
<dbReference type="PANTHER" id="PTHR21011">
    <property type="entry name" value="MITOCHONDRIAL 28S RIBOSOMAL PROTEIN S6"/>
    <property type="match status" value="1"/>
</dbReference>